<accession>A0A410G7J8</accession>
<comment type="similarity">
    <text evidence="1">Belongs to the NAD(P)-dependent epimerase/dehydratase family.</text>
</comment>
<reference evidence="3 4" key="1">
    <citation type="submission" date="2019-01" db="EMBL/GenBank/DDBJ databases">
        <title>Complete genome sequencing of Aequorivita sp. H23M31.</title>
        <authorList>
            <person name="Bae J.-W."/>
        </authorList>
    </citation>
    <scope>NUCLEOTIDE SEQUENCE [LARGE SCALE GENOMIC DNA]</scope>
    <source>
        <strain evidence="3 4">H23M31</strain>
    </source>
</reference>
<evidence type="ECO:0000313" key="3">
    <source>
        <dbReference type="EMBL" id="QAA83226.1"/>
    </source>
</evidence>
<gene>
    <name evidence="3" type="ORF">EI546_10035</name>
</gene>
<dbReference type="SUPFAM" id="SSF51735">
    <property type="entry name" value="NAD(P)-binding Rossmann-fold domains"/>
    <property type="match status" value="1"/>
</dbReference>
<protein>
    <submittedName>
        <fullName evidence="3">NAD(P)-dependent oxidoreductase</fullName>
    </submittedName>
</protein>
<proteinExistence type="inferred from homology"/>
<keyword evidence="4" id="KW-1185">Reference proteome</keyword>
<evidence type="ECO:0000259" key="2">
    <source>
        <dbReference type="Pfam" id="PF01370"/>
    </source>
</evidence>
<dbReference type="InterPro" id="IPR001509">
    <property type="entry name" value="Epimerase_deHydtase"/>
</dbReference>
<dbReference type="Pfam" id="PF01370">
    <property type="entry name" value="Epimerase"/>
    <property type="match status" value="1"/>
</dbReference>
<dbReference type="OrthoDB" id="329806at2"/>
<dbReference type="Gene3D" id="3.40.50.720">
    <property type="entry name" value="NAD(P)-binding Rossmann-like Domain"/>
    <property type="match status" value="1"/>
</dbReference>
<evidence type="ECO:0000313" key="4">
    <source>
        <dbReference type="Proteomes" id="UP000285517"/>
    </source>
</evidence>
<sequence length="337" mass="38474">MKPISVLLTGASGTVGYEVLKQLMDFPNVNLSVFDKKYPGSIKKLEPFGKRINLVYGDITNSESIEKIAANQDYIIHLAAIIPPVADDFPETARLVNIEGTRNLVKQLEKSSPNCFFIYSSSISVYGDRLRDPYISVGDPLKPSPGDEYAVTKIEAEKIIENSSLDWTIFRLAAIMGGHKMSKLMFHQPLDTSLEIATPQDTARAFVNAIFKREQLSKRIFNLGGGESCRIDYKGFLERSFEIFGLGKMDFPERAFAEQNFHCGFYKDGDDLENILHFRNHSLHHYFEIERKKFSPLKRFGASILRKPIKYYLSKQSEPLMALRKNDEKMKQQFFSK</sequence>
<evidence type="ECO:0000256" key="1">
    <source>
        <dbReference type="ARBA" id="ARBA00007637"/>
    </source>
</evidence>
<dbReference type="KEGG" id="aev:EI546_10035"/>
<dbReference type="PANTHER" id="PTHR42687">
    <property type="entry name" value="L-THREONINE 3-DEHYDROGENASE"/>
    <property type="match status" value="1"/>
</dbReference>
<dbReference type="AlphaFoldDB" id="A0A410G7J8"/>
<dbReference type="InterPro" id="IPR051225">
    <property type="entry name" value="NAD(P)_epim/dehydratase"/>
</dbReference>
<dbReference type="GO" id="GO:0006567">
    <property type="term" value="P:L-threonine catabolic process"/>
    <property type="evidence" value="ECO:0007669"/>
    <property type="project" value="TreeGrafter"/>
</dbReference>
<dbReference type="GO" id="GO:0008743">
    <property type="term" value="F:L-threonine 3-dehydrogenase activity"/>
    <property type="evidence" value="ECO:0007669"/>
    <property type="project" value="TreeGrafter"/>
</dbReference>
<dbReference type="Proteomes" id="UP000285517">
    <property type="component" value="Chromosome"/>
</dbReference>
<name>A0A410G7J8_9FLAO</name>
<organism evidence="3 4">
    <name type="scientific">Aequorivita ciconiae</name>
    <dbReference type="NCBI Taxonomy" id="2494375"/>
    <lineage>
        <taxon>Bacteria</taxon>
        <taxon>Pseudomonadati</taxon>
        <taxon>Bacteroidota</taxon>
        <taxon>Flavobacteriia</taxon>
        <taxon>Flavobacteriales</taxon>
        <taxon>Flavobacteriaceae</taxon>
        <taxon>Aequorivita</taxon>
    </lineage>
</organism>
<dbReference type="PANTHER" id="PTHR42687:SF1">
    <property type="entry name" value="L-THREONINE 3-DEHYDROGENASE, MITOCHONDRIAL"/>
    <property type="match status" value="1"/>
</dbReference>
<dbReference type="EMBL" id="CP034951">
    <property type="protein sequence ID" value="QAA83226.1"/>
    <property type="molecule type" value="Genomic_DNA"/>
</dbReference>
<feature type="domain" description="NAD-dependent epimerase/dehydratase" evidence="2">
    <location>
        <begin position="6"/>
        <end position="181"/>
    </location>
</feature>
<dbReference type="InterPro" id="IPR036291">
    <property type="entry name" value="NAD(P)-bd_dom_sf"/>
</dbReference>